<evidence type="ECO:0000313" key="1">
    <source>
        <dbReference type="EMBL" id="CEP77521.1"/>
    </source>
</evidence>
<dbReference type="HOGENOM" id="CLU_083881_0_0_0"/>
<dbReference type="SUPFAM" id="SSF69917">
    <property type="entry name" value="OMPT-like"/>
    <property type="match status" value="1"/>
</dbReference>
<name>A0A0C7NHR5_DEFTU</name>
<organism evidence="1 2">
    <name type="scientific">Defluviitoga tunisiensis</name>
    <dbReference type="NCBI Taxonomy" id="1006576"/>
    <lineage>
        <taxon>Bacteria</taxon>
        <taxon>Thermotogati</taxon>
        <taxon>Thermotogota</taxon>
        <taxon>Thermotogae</taxon>
        <taxon>Petrotogales</taxon>
        <taxon>Petrotogaceae</taxon>
        <taxon>Defluviitoga</taxon>
    </lineage>
</organism>
<proteinExistence type="predicted"/>
<accession>A0A0C7NHR5</accession>
<gene>
    <name evidence="1" type="ORF">DTL3_0190</name>
</gene>
<dbReference type="AlphaFoldDB" id="A0A0C7NHR5"/>
<dbReference type="Proteomes" id="UP000032809">
    <property type="component" value="Chromosome I"/>
</dbReference>
<dbReference type="EMBL" id="LN824141">
    <property type="protein sequence ID" value="CEP77521.1"/>
    <property type="molecule type" value="Genomic_DNA"/>
</dbReference>
<protein>
    <submittedName>
        <fullName evidence="1">Uncharacterized protein</fullName>
    </submittedName>
</protein>
<dbReference type="GO" id="GO:0004190">
    <property type="term" value="F:aspartic-type endopeptidase activity"/>
    <property type="evidence" value="ECO:0007669"/>
    <property type="project" value="InterPro"/>
</dbReference>
<dbReference type="KEGG" id="dtn:DTL3_0190"/>
<reference evidence="2" key="1">
    <citation type="submission" date="2014-11" db="EMBL/GenBank/DDBJ databases">
        <authorList>
            <person name="Wibberg D."/>
        </authorList>
    </citation>
    <scope>NUCLEOTIDE SEQUENCE [LARGE SCALE GENOMIC DNA]</scope>
    <source>
        <strain evidence="2">L3</strain>
    </source>
</reference>
<dbReference type="RefSeq" id="WP_171820565.1">
    <property type="nucleotide sequence ID" value="NZ_LN824141.1"/>
</dbReference>
<dbReference type="InterPro" id="IPR020080">
    <property type="entry name" value="OM_adhesin/peptidase_omptin"/>
</dbReference>
<keyword evidence="2" id="KW-1185">Reference proteome</keyword>
<dbReference type="Gene3D" id="2.40.128.100">
    <property type="entry name" value="OPCA outer membrane adhesin/invasin"/>
    <property type="match status" value="1"/>
</dbReference>
<sequence>MNLLKPNNIFIILSTCLIIFYVESTVLANLASFDTNYFKVKPESFYFNYWELDDNHNLFMKEYGLMQRISLSYLYNSNILYKVEGRFAYGQISYEGSTSYGHPVNLSNVCDYMFEIRELIGIQLLINSDLAISTFSGLGYRNLNDELGQASYLGYKRESNYLYLPLIIQTCVNINNKALINNEFEYDFFLLGIQNSYLSDFNPNYNDVTNIQNQGFGLTNNISFSVPLNNLILSTELFFRYWHIEKSYLSYLKNNGENVGYVWEPENNTIEIGIGIGLFFEF</sequence>
<evidence type="ECO:0000313" key="2">
    <source>
        <dbReference type="Proteomes" id="UP000032809"/>
    </source>
</evidence>